<dbReference type="GO" id="GO:0016787">
    <property type="term" value="F:hydrolase activity"/>
    <property type="evidence" value="ECO:0007669"/>
    <property type="project" value="UniProtKB-KW"/>
</dbReference>
<dbReference type="SUPFAM" id="SSF53474">
    <property type="entry name" value="alpha/beta-Hydrolases"/>
    <property type="match status" value="1"/>
</dbReference>
<gene>
    <name evidence="3" type="ORF">WG926_24335</name>
</gene>
<dbReference type="Pfam" id="PF00561">
    <property type="entry name" value="Abhydrolase_1"/>
    <property type="match status" value="1"/>
</dbReference>
<dbReference type="RefSeq" id="WP_345932161.1">
    <property type="nucleotide sequence ID" value="NZ_JBBKTV010000002.1"/>
</dbReference>
<dbReference type="InterPro" id="IPR029058">
    <property type="entry name" value="AB_hydrolase_fold"/>
</dbReference>
<dbReference type="PRINTS" id="PR00111">
    <property type="entry name" value="ABHYDROLASE"/>
</dbReference>
<dbReference type="Gene3D" id="3.40.50.1820">
    <property type="entry name" value="alpha/beta hydrolase"/>
    <property type="match status" value="1"/>
</dbReference>
<evidence type="ECO:0000313" key="3">
    <source>
        <dbReference type="EMBL" id="MEN2991462.1"/>
    </source>
</evidence>
<comment type="similarity">
    <text evidence="1">Belongs to the AB hydrolase superfamily.</text>
</comment>
<dbReference type="PANTHER" id="PTHR43039">
    <property type="entry name" value="ESTERASE-RELATED"/>
    <property type="match status" value="1"/>
</dbReference>
<dbReference type="InterPro" id="IPR000073">
    <property type="entry name" value="AB_hydrolase_1"/>
</dbReference>
<name>A0ABU9YRM0_9PROT</name>
<reference evidence="3 4" key="1">
    <citation type="submission" date="2024-03" db="EMBL/GenBank/DDBJ databases">
        <title>High-quality draft genome sequencing of Tistrella sp. BH-R2-4.</title>
        <authorList>
            <person name="Dong C."/>
        </authorList>
    </citation>
    <scope>NUCLEOTIDE SEQUENCE [LARGE SCALE GENOMIC DNA]</scope>
    <source>
        <strain evidence="3 4">BH-R2-4</strain>
    </source>
</reference>
<feature type="domain" description="AB hydrolase-1" evidence="2">
    <location>
        <begin position="26"/>
        <end position="258"/>
    </location>
</feature>
<evidence type="ECO:0000256" key="1">
    <source>
        <dbReference type="ARBA" id="ARBA00008645"/>
    </source>
</evidence>
<evidence type="ECO:0000313" key="4">
    <source>
        <dbReference type="Proteomes" id="UP001413721"/>
    </source>
</evidence>
<dbReference type="EMBL" id="JBBKTW010000011">
    <property type="protein sequence ID" value="MEN2991462.1"/>
    <property type="molecule type" value="Genomic_DNA"/>
</dbReference>
<protein>
    <submittedName>
        <fullName evidence="3">Alpha/beta hydrolase</fullName>
    </submittedName>
</protein>
<proteinExistence type="inferred from homology"/>
<evidence type="ECO:0000259" key="2">
    <source>
        <dbReference type="Pfam" id="PF00561"/>
    </source>
</evidence>
<organism evidence="3 4">
    <name type="scientific">Tistrella arctica</name>
    <dbReference type="NCBI Taxonomy" id="3133430"/>
    <lineage>
        <taxon>Bacteria</taxon>
        <taxon>Pseudomonadati</taxon>
        <taxon>Pseudomonadota</taxon>
        <taxon>Alphaproteobacteria</taxon>
        <taxon>Geminicoccales</taxon>
        <taxon>Geminicoccaceae</taxon>
        <taxon>Tistrella</taxon>
    </lineage>
</organism>
<comment type="caution">
    <text evidence="3">The sequence shown here is derived from an EMBL/GenBank/DDBJ whole genome shotgun (WGS) entry which is preliminary data.</text>
</comment>
<accession>A0ABU9YRM0</accession>
<sequence length="281" mass="30254">MTRFQELDGYIAGRDASGPDEAGPQTLVLSHGFGGDRSVWAHLMPWAGARFRVVTYNLAGAGPDGAETYDRARHSSLFGYADDLLTILDELDISDCIHVGHSMSGMIGAAAAVARPDLFSRLVLIGASPRYLNEDGYTGGFEQGDLDRLYAGLTADFRAWATGFASAAVGVPDDVAVENVSRMLFQIRPDIALATVKTVFQSDMRDVVPRLRRPTHLIQTRADMAVPQAVADWLHRSIAGSTLDVIDATGHLPHLTAPDAVLQCLARHLATSDTGRPTISR</sequence>
<keyword evidence="4" id="KW-1185">Reference proteome</keyword>
<dbReference type="Proteomes" id="UP001413721">
    <property type="component" value="Unassembled WGS sequence"/>
</dbReference>
<keyword evidence="3" id="KW-0378">Hydrolase</keyword>